<dbReference type="EMBL" id="VHSH01000022">
    <property type="protein sequence ID" value="TQV68322.1"/>
    <property type="molecule type" value="Genomic_DNA"/>
</dbReference>
<dbReference type="Pfam" id="PF03466">
    <property type="entry name" value="LysR_substrate"/>
    <property type="match status" value="1"/>
</dbReference>
<organism evidence="6 7">
    <name type="scientific">Denitrobaculum tricleocarpae</name>
    <dbReference type="NCBI Taxonomy" id="2591009"/>
    <lineage>
        <taxon>Bacteria</taxon>
        <taxon>Pseudomonadati</taxon>
        <taxon>Pseudomonadota</taxon>
        <taxon>Alphaproteobacteria</taxon>
        <taxon>Rhodospirillales</taxon>
        <taxon>Rhodospirillaceae</taxon>
        <taxon>Denitrobaculum</taxon>
    </lineage>
</organism>
<keyword evidence="2" id="KW-0805">Transcription regulation</keyword>
<name>A0A545STM7_9PROT</name>
<dbReference type="GO" id="GO:0006351">
    <property type="term" value="P:DNA-templated transcription"/>
    <property type="evidence" value="ECO:0007669"/>
    <property type="project" value="TreeGrafter"/>
</dbReference>
<dbReference type="InterPro" id="IPR005119">
    <property type="entry name" value="LysR_subst-bd"/>
</dbReference>
<evidence type="ECO:0000313" key="7">
    <source>
        <dbReference type="Proteomes" id="UP000315252"/>
    </source>
</evidence>
<dbReference type="GO" id="GO:0003700">
    <property type="term" value="F:DNA-binding transcription factor activity"/>
    <property type="evidence" value="ECO:0007669"/>
    <property type="project" value="InterPro"/>
</dbReference>
<dbReference type="PROSITE" id="PS50931">
    <property type="entry name" value="HTH_LYSR"/>
    <property type="match status" value="1"/>
</dbReference>
<dbReference type="Pfam" id="PF00126">
    <property type="entry name" value="HTH_1"/>
    <property type="match status" value="1"/>
</dbReference>
<dbReference type="RefSeq" id="WP_142899944.1">
    <property type="nucleotide sequence ID" value="NZ_ML660073.1"/>
</dbReference>
<gene>
    <name evidence="6" type="ORF">FKG95_28875</name>
</gene>
<dbReference type="Gene3D" id="1.10.10.10">
    <property type="entry name" value="Winged helix-like DNA-binding domain superfamily/Winged helix DNA-binding domain"/>
    <property type="match status" value="1"/>
</dbReference>
<dbReference type="AlphaFoldDB" id="A0A545STM7"/>
<keyword evidence="3" id="KW-0238">DNA-binding</keyword>
<feature type="domain" description="HTH lysR-type" evidence="5">
    <location>
        <begin position="5"/>
        <end position="62"/>
    </location>
</feature>
<comment type="caution">
    <text evidence="6">The sequence shown here is derived from an EMBL/GenBank/DDBJ whole genome shotgun (WGS) entry which is preliminary data.</text>
</comment>
<evidence type="ECO:0000259" key="5">
    <source>
        <dbReference type="PROSITE" id="PS50931"/>
    </source>
</evidence>
<keyword evidence="7" id="KW-1185">Reference proteome</keyword>
<dbReference type="OrthoDB" id="9794694at2"/>
<dbReference type="SUPFAM" id="SSF46785">
    <property type="entry name" value="Winged helix' DNA-binding domain"/>
    <property type="match status" value="1"/>
</dbReference>
<dbReference type="PRINTS" id="PR00039">
    <property type="entry name" value="HTHLYSR"/>
</dbReference>
<evidence type="ECO:0000256" key="1">
    <source>
        <dbReference type="ARBA" id="ARBA00009437"/>
    </source>
</evidence>
<dbReference type="InterPro" id="IPR036390">
    <property type="entry name" value="WH_DNA-bd_sf"/>
</dbReference>
<protein>
    <submittedName>
        <fullName evidence="6">LysR family transcriptional regulator</fullName>
    </submittedName>
</protein>
<dbReference type="SUPFAM" id="SSF53850">
    <property type="entry name" value="Periplasmic binding protein-like II"/>
    <property type="match status" value="1"/>
</dbReference>
<dbReference type="InterPro" id="IPR058163">
    <property type="entry name" value="LysR-type_TF_proteobact-type"/>
</dbReference>
<dbReference type="PANTHER" id="PTHR30537:SF74">
    <property type="entry name" value="HTH-TYPE TRANSCRIPTIONAL REGULATOR TRPI"/>
    <property type="match status" value="1"/>
</dbReference>
<comment type="similarity">
    <text evidence="1">Belongs to the LysR transcriptional regulatory family.</text>
</comment>
<dbReference type="InterPro" id="IPR000847">
    <property type="entry name" value="LysR_HTH_N"/>
</dbReference>
<evidence type="ECO:0000256" key="3">
    <source>
        <dbReference type="ARBA" id="ARBA00023125"/>
    </source>
</evidence>
<dbReference type="Proteomes" id="UP000315252">
    <property type="component" value="Unassembled WGS sequence"/>
</dbReference>
<keyword evidence="4" id="KW-0804">Transcription</keyword>
<reference evidence="6 7" key="1">
    <citation type="submission" date="2019-06" db="EMBL/GenBank/DDBJ databases">
        <title>Whole genome sequence for Rhodospirillaceae sp. R148.</title>
        <authorList>
            <person name="Wang G."/>
        </authorList>
    </citation>
    <scope>NUCLEOTIDE SEQUENCE [LARGE SCALE GENOMIC DNA]</scope>
    <source>
        <strain evidence="6 7">R148</strain>
    </source>
</reference>
<dbReference type="InterPro" id="IPR036388">
    <property type="entry name" value="WH-like_DNA-bd_sf"/>
</dbReference>
<proteinExistence type="inferred from homology"/>
<dbReference type="Gene3D" id="3.40.190.10">
    <property type="entry name" value="Periplasmic binding protein-like II"/>
    <property type="match status" value="2"/>
</dbReference>
<evidence type="ECO:0000256" key="4">
    <source>
        <dbReference type="ARBA" id="ARBA00023163"/>
    </source>
</evidence>
<evidence type="ECO:0000313" key="6">
    <source>
        <dbReference type="EMBL" id="TQV68322.1"/>
    </source>
</evidence>
<accession>A0A545STM7</accession>
<dbReference type="PANTHER" id="PTHR30537">
    <property type="entry name" value="HTH-TYPE TRANSCRIPTIONAL REGULATOR"/>
    <property type="match status" value="1"/>
</dbReference>
<evidence type="ECO:0000256" key="2">
    <source>
        <dbReference type="ARBA" id="ARBA00023015"/>
    </source>
</evidence>
<sequence length="295" mass="32750">MRNLPPFKALNAFEATARLGGVRAAAAELAVTQSAVSHQLANLENHLRAALFHRQGKRLILTDTGRDYLNRIGPVLDHLEEATFEAANHSQVETLTVSAPPSFLAMWLLPRIANFTAGHEDLDLRLLERLTLAPEEETIDCAIEYRLAPDSASNATQILSDQVVPLASPDLIARHSIRSLDDLSEVTLIETERRLISWQAILRESPKLESQRFLSVSYSLHAFEAARLGLGVALGNRYNAQRFIDEGSLAVPFEIPEVLKPRTPKYFLTLPEKKSALKKVVGFSEWLQAEITAIS</sequence>
<dbReference type="GO" id="GO:0043565">
    <property type="term" value="F:sequence-specific DNA binding"/>
    <property type="evidence" value="ECO:0007669"/>
    <property type="project" value="TreeGrafter"/>
</dbReference>